<feature type="region of interest" description="Disordered" evidence="2">
    <location>
        <begin position="243"/>
        <end position="266"/>
    </location>
</feature>
<gene>
    <name evidence="4" type="ORF">Bccel_1509</name>
</gene>
<dbReference type="GO" id="GO:0004553">
    <property type="term" value="F:hydrolase activity, hydrolyzing O-glycosyl compounds"/>
    <property type="evidence" value="ECO:0007669"/>
    <property type="project" value="InterPro"/>
</dbReference>
<keyword evidence="5" id="KW-1185">Reference proteome</keyword>
<keyword evidence="1" id="KW-0732">Signal</keyword>
<dbReference type="PATRIC" id="fig|398512.5.peg.1569"/>
<dbReference type="EMBL" id="LGTC01000001">
    <property type="protein sequence ID" value="KNY26247.1"/>
    <property type="molecule type" value="Genomic_DNA"/>
</dbReference>
<evidence type="ECO:0000313" key="5">
    <source>
        <dbReference type="Proteomes" id="UP000036923"/>
    </source>
</evidence>
<comment type="caution">
    <text evidence="4">The sequence shown here is derived from an EMBL/GenBank/DDBJ whole genome shotgun (WGS) entry which is preliminary data.</text>
</comment>
<dbReference type="CDD" id="cd14667">
    <property type="entry name" value="3D_containing_proteins"/>
    <property type="match status" value="1"/>
</dbReference>
<dbReference type="Gene3D" id="2.40.40.10">
    <property type="entry name" value="RlpA-like domain"/>
    <property type="match status" value="1"/>
</dbReference>
<sequence>MNNDINSTSSNSSNPLDTKGTNYLSRFISNENMSNLSCPDILEDILKNAEEEIAFTNKNTKDWDNYLSALNDFTSSIFNNIHKLKATGISALKKWLDPMFKAAPHINVINYKGMLQEKVDKLSDFSRKIYREDIDPAVLFVFVKKHKFIVPIPAFIIIGTIAAFNMVPNEETIAINTSSECKSVVYNSENEVGPLSENKKASLDSQILSNYNFYSYYDIYSTNNTKNKVKDKNILNNILSASGSSKNSKVSSTVTNKQASSKTAGKSILSRSAVHRENMDDIIKNSKAKRQMVATAYDLSVKSCGKSPSHPAYGITKTGTRVTIGRTIAVDPTVIPLRSKLYIEFPDAYKNLNGVYIAEDTGSKIKGNKIDIFFGEDVPGDRTINSLARKFGIQVVNVYILNND</sequence>
<dbReference type="InterPro" id="IPR051933">
    <property type="entry name" value="Resuscitation_pf_RpfB"/>
</dbReference>
<organism evidence="4 5">
    <name type="scientific">Pseudobacteroides cellulosolvens ATCC 35603 = DSM 2933</name>
    <dbReference type="NCBI Taxonomy" id="398512"/>
    <lineage>
        <taxon>Bacteria</taxon>
        <taxon>Bacillati</taxon>
        <taxon>Bacillota</taxon>
        <taxon>Clostridia</taxon>
        <taxon>Eubacteriales</taxon>
        <taxon>Oscillospiraceae</taxon>
        <taxon>Pseudobacteroides</taxon>
    </lineage>
</organism>
<evidence type="ECO:0000259" key="3">
    <source>
        <dbReference type="Pfam" id="PF06725"/>
    </source>
</evidence>
<dbReference type="RefSeq" id="WP_050753238.1">
    <property type="nucleotide sequence ID" value="NZ_JQKC01000018.1"/>
</dbReference>
<dbReference type="PANTHER" id="PTHR39160:SF4">
    <property type="entry name" value="RESUSCITATION-PROMOTING FACTOR RPFB"/>
    <property type="match status" value="1"/>
</dbReference>
<feature type="compositionally biased region" description="Low complexity" evidence="2">
    <location>
        <begin position="243"/>
        <end position="256"/>
    </location>
</feature>
<dbReference type="eggNOG" id="COG3584">
    <property type="taxonomic scope" value="Bacteria"/>
</dbReference>
<dbReference type="InterPro" id="IPR010611">
    <property type="entry name" value="3D_dom"/>
</dbReference>
<dbReference type="InterPro" id="IPR059180">
    <property type="entry name" value="3D_YorM"/>
</dbReference>
<dbReference type="SUPFAM" id="SSF50685">
    <property type="entry name" value="Barwin-like endoglucanases"/>
    <property type="match status" value="1"/>
</dbReference>
<name>A0A0L6JLK2_9FIRM</name>
<dbReference type="PANTHER" id="PTHR39160">
    <property type="entry name" value="CELL WALL-BINDING PROTEIN YOCH"/>
    <property type="match status" value="1"/>
</dbReference>
<evidence type="ECO:0000256" key="1">
    <source>
        <dbReference type="ARBA" id="ARBA00022729"/>
    </source>
</evidence>
<dbReference type="Proteomes" id="UP000036923">
    <property type="component" value="Unassembled WGS sequence"/>
</dbReference>
<reference evidence="5" key="1">
    <citation type="submission" date="2015-07" db="EMBL/GenBank/DDBJ databases">
        <title>Near-Complete Genome Sequence of the Cellulolytic Bacterium Bacteroides (Pseudobacteroides) cellulosolvens ATCC 35603.</title>
        <authorList>
            <person name="Dassa B."/>
            <person name="Utturkar S.M."/>
            <person name="Klingeman D.M."/>
            <person name="Hurt R.A."/>
            <person name="Keller M."/>
            <person name="Xu J."/>
            <person name="Reddy Y.H.K."/>
            <person name="Borovok I."/>
            <person name="Grinberg I.R."/>
            <person name="Lamed R."/>
            <person name="Zhivin O."/>
            <person name="Bayer E.A."/>
            <person name="Brown S.D."/>
        </authorList>
    </citation>
    <scope>NUCLEOTIDE SEQUENCE [LARGE SCALE GENOMIC DNA]</scope>
    <source>
        <strain evidence="5">DSM 2933</strain>
    </source>
</reference>
<dbReference type="Pfam" id="PF06725">
    <property type="entry name" value="3D"/>
    <property type="match status" value="1"/>
</dbReference>
<proteinExistence type="predicted"/>
<dbReference type="InterPro" id="IPR036908">
    <property type="entry name" value="RlpA-like_sf"/>
</dbReference>
<feature type="domain" description="3D" evidence="3">
    <location>
        <begin position="326"/>
        <end position="376"/>
    </location>
</feature>
<accession>A0A0L6JLK2</accession>
<dbReference type="STRING" id="398512.Bccel_1509"/>
<dbReference type="AlphaFoldDB" id="A0A0L6JLK2"/>
<evidence type="ECO:0000256" key="2">
    <source>
        <dbReference type="SAM" id="MobiDB-lite"/>
    </source>
</evidence>
<dbReference type="GO" id="GO:0019867">
    <property type="term" value="C:outer membrane"/>
    <property type="evidence" value="ECO:0007669"/>
    <property type="project" value="InterPro"/>
</dbReference>
<evidence type="ECO:0000313" key="4">
    <source>
        <dbReference type="EMBL" id="KNY26247.1"/>
    </source>
</evidence>
<protein>
    <submittedName>
        <fullName evidence="4">3D domain-containing protein</fullName>
    </submittedName>
</protein>
<dbReference type="GO" id="GO:0009254">
    <property type="term" value="P:peptidoglycan turnover"/>
    <property type="evidence" value="ECO:0007669"/>
    <property type="project" value="InterPro"/>
</dbReference>